<protein>
    <submittedName>
        <fullName evidence="1">Putative glutamine amidotransferase</fullName>
    </submittedName>
</protein>
<reference evidence="1 2" key="1">
    <citation type="submission" date="2020-08" db="EMBL/GenBank/DDBJ databases">
        <title>Sequencing the genomes of 1000 actinobacteria strains.</title>
        <authorList>
            <person name="Klenk H.-P."/>
        </authorList>
    </citation>
    <scope>NUCLEOTIDE SEQUENCE [LARGE SCALE GENOMIC DNA]</scope>
    <source>
        <strain evidence="1 2">DSM 23694</strain>
    </source>
</reference>
<dbReference type="GO" id="GO:0005829">
    <property type="term" value="C:cytosol"/>
    <property type="evidence" value="ECO:0007669"/>
    <property type="project" value="TreeGrafter"/>
</dbReference>
<comment type="caution">
    <text evidence="1">The sequence shown here is derived from an EMBL/GenBank/DDBJ whole genome shotgun (WGS) entry which is preliminary data.</text>
</comment>
<keyword evidence="1" id="KW-0808">Transferase</keyword>
<evidence type="ECO:0000313" key="2">
    <source>
        <dbReference type="Proteomes" id="UP000523863"/>
    </source>
</evidence>
<name>A0A7W8YD93_9MICC</name>
<dbReference type="Pfam" id="PF07722">
    <property type="entry name" value="Peptidase_C26"/>
    <property type="match status" value="1"/>
</dbReference>
<dbReference type="GO" id="GO:0006598">
    <property type="term" value="P:polyamine catabolic process"/>
    <property type="evidence" value="ECO:0007669"/>
    <property type="project" value="TreeGrafter"/>
</dbReference>
<dbReference type="InterPro" id="IPR011697">
    <property type="entry name" value="Peptidase_C26"/>
</dbReference>
<dbReference type="AlphaFoldDB" id="A0A7W8YD93"/>
<proteinExistence type="predicted"/>
<dbReference type="RefSeq" id="WP_183644038.1">
    <property type="nucleotide sequence ID" value="NZ_JACHBL010000001.1"/>
</dbReference>
<dbReference type="PANTHER" id="PTHR43235:SF1">
    <property type="entry name" value="GLUTAMINE AMIDOTRANSFERASE PB2B2.05-RELATED"/>
    <property type="match status" value="1"/>
</dbReference>
<accession>A0A7W8YD93</accession>
<dbReference type="PROSITE" id="PS51273">
    <property type="entry name" value="GATASE_TYPE_1"/>
    <property type="match status" value="1"/>
</dbReference>
<dbReference type="SUPFAM" id="SSF52317">
    <property type="entry name" value="Class I glutamine amidotransferase-like"/>
    <property type="match status" value="1"/>
</dbReference>
<gene>
    <name evidence="1" type="ORF">BKA12_002312</name>
</gene>
<sequence>MDENRTPLEVHPVIGLSYARSAPSYSDEYRSQIIELAERVQSYLLAGGADVIMLDASVDGVPDMHRLDGVVVMGGGDVDPELYHSEGDPSISFVDAAADRFESSLIRRAVESYTPVLGICRGMQVMNVAFGGSLIEDLGAESMHRSGSSETSMVDHPVQIVEDSLLFSLMRTPEIQVRSSHHQAVQRLANTLQVSAWAEDGVVEAIEAKHQPGVETPWVLGVQWHPEDKGTVPGQLETLTSALVKEAERNQLRKSDLMSAQSH</sequence>
<dbReference type="GO" id="GO:0016740">
    <property type="term" value="F:transferase activity"/>
    <property type="evidence" value="ECO:0007669"/>
    <property type="project" value="UniProtKB-KW"/>
</dbReference>
<dbReference type="Gene3D" id="3.40.50.880">
    <property type="match status" value="1"/>
</dbReference>
<evidence type="ECO:0000313" key="1">
    <source>
        <dbReference type="EMBL" id="MBB5599232.1"/>
    </source>
</evidence>
<dbReference type="PANTHER" id="PTHR43235">
    <property type="entry name" value="GLUTAMINE AMIDOTRANSFERASE PB2B2.05-RELATED"/>
    <property type="match status" value="1"/>
</dbReference>
<dbReference type="EMBL" id="JACHBL010000001">
    <property type="protein sequence ID" value="MBB5599232.1"/>
    <property type="molecule type" value="Genomic_DNA"/>
</dbReference>
<dbReference type="GO" id="GO:0033969">
    <property type="term" value="F:gamma-glutamyl-gamma-aminobutyrate hydrolase activity"/>
    <property type="evidence" value="ECO:0007669"/>
    <property type="project" value="TreeGrafter"/>
</dbReference>
<dbReference type="InterPro" id="IPR029062">
    <property type="entry name" value="Class_I_gatase-like"/>
</dbReference>
<dbReference type="Proteomes" id="UP000523863">
    <property type="component" value="Unassembled WGS sequence"/>
</dbReference>
<keyword evidence="2" id="KW-1185">Reference proteome</keyword>
<dbReference type="InterPro" id="IPR044668">
    <property type="entry name" value="PuuD-like"/>
</dbReference>
<keyword evidence="1" id="KW-0315">Glutamine amidotransferase</keyword>
<organism evidence="1 2">
    <name type="scientific">Neomicrococcus lactis</name>
    <dbReference type="NCBI Taxonomy" id="732241"/>
    <lineage>
        <taxon>Bacteria</taxon>
        <taxon>Bacillati</taxon>
        <taxon>Actinomycetota</taxon>
        <taxon>Actinomycetes</taxon>
        <taxon>Micrococcales</taxon>
        <taxon>Micrococcaceae</taxon>
        <taxon>Neomicrococcus</taxon>
    </lineage>
</organism>